<dbReference type="Proteomes" id="UP000247838">
    <property type="component" value="Unassembled WGS sequence"/>
</dbReference>
<accession>A0A0A7S0K3</accession>
<dbReference type="OrthoDB" id="7066218at2"/>
<evidence type="ECO:0000313" key="4">
    <source>
        <dbReference type="Proteomes" id="UP000030901"/>
    </source>
</evidence>
<reference evidence="3 5" key="2">
    <citation type="submission" date="2018-05" db="EMBL/GenBank/DDBJ databases">
        <title>Reference genomes for bee gut microbiota database.</title>
        <authorList>
            <person name="Ellegaard K.M."/>
        </authorList>
    </citation>
    <scope>NUCLEOTIDE SEQUENCE [LARGE SCALE GENOMIC DNA]</scope>
    <source>
        <strain evidence="3 5">ESL0167</strain>
    </source>
</reference>
<feature type="transmembrane region" description="Helical" evidence="1">
    <location>
        <begin position="93"/>
        <end position="114"/>
    </location>
</feature>
<sequence length="377" mass="43728">MKNNCQFITAKFNRYDRFLDSGKICCRIITNKEVYFFYRNQFIDVKVLDELKKDDVIHVGSHELDDGTYWLHWLVSSKGDLAIKDKFNYDMPYRLMLIMLVLAFLGLLFVWLNIDIISLILNGFLFLMIAGYICLNLFNLINLFLPKQIFLRKQYFRLKGGDFGFMKNSLLEERQPLCCAVTDLPIYEGIATNVTSKMKKSSTSSSSSIKVNVWQEISFNFNASSFTIKESSLVLSNFLVPVIYNINHPTFIASKDRLSLVLEKNKIRGIVNHSDGSSYLISHCIWISRRKAKILLRHWYLDPSYNVLFLLAIAYGIFDGWSPTNGIMLLGLIGLKIIYPPLTLLIYSLIAYFNDRSYSKRVLKWLCETTGHWPKEI</sequence>
<dbReference type="EMBL" id="CP009056">
    <property type="protein sequence ID" value="AJA45069.1"/>
    <property type="molecule type" value="Genomic_DNA"/>
</dbReference>
<feature type="transmembrane region" description="Helical" evidence="1">
    <location>
        <begin position="330"/>
        <end position="353"/>
    </location>
</feature>
<keyword evidence="1" id="KW-0812">Transmembrane</keyword>
<proteinExistence type="predicted"/>
<keyword evidence="1" id="KW-1133">Transmembrane helix</keyword>
<evidence type="ECO:0000313" key="2">
    <source>
        <dbReference type="EMBL" id="AJA45069.1"/>
    </source>
</evidence>
<keyword evidence="4" id="KW-1185">Reference proteome</keyword>
<dbReference type="Proteomes" id="UP000030901">
    <property type="component" value="Chromosome"/>
</dbReference>
<dbReference type="HOGENOM" id="CLU_058607_0_0_6"/>
<dbReference type="AlphaFoldDB" id="A0A0A7S0K3"/>
<dbReference type="KEGG" id="fpp:FPB0191_01246"/>
<evidence type="ECO:0000313" key="3">
    <source>
        <dbReference type="EMBL" id="PXY95322.1"/>
    </source>
</evidence>
<evidence type="ECO:0000313" key="5">
    <source>
        <dbReference type="Proteomes" id="UP000247838"/>
    </source>
</evidence>
<dbReference type="EMBL" id="QGLM01000013">
    <property type="protein sequence ID" value="PXY95322.1"/>
    <property type="molecule type" value="Genomic_DNA"/>
</dbReference>
<dbReference type="RefSeq" id="WP_039104748.1">
    <property type="nucleotide sequence ID" value="NZ_CAMLJH010000005.1"/>
</dbReference>
<reference evidence="2 4" key="1">
    <citation type="journal article" date="2014" name="Appl. Environ. Microbiol.">
        <title>Gut symbionts from distinct hosts exhibit genotoxic activity via divergent colibactin biosynthetic pathways.</title>
        <authorList>
            <person name="Engel P."/>
            <person name="Vizcaino M.I."/>
            <person name="Crawford J.M."/>
        </authorList>
    </citation>
    <scope>NUCLEOTIDE SEQUENCE [LARGE SCALE GENOMIC DNA]</scope>
    <source>
        <strain evidence="2 4">PEB0191</strain>
    </source>
</reference>
<gene>
    <name evidence="3" type="ORF">DKK76_05970</name>
    <name evidence="2" type="ORF">FPB0191_01246</name>
</gene>
<keyword evidence="1" id="KW-0472">Membrane</keyword>
<evidence type="ECO:0000256" key="1">
    <source>
        <dbReference type="SAM" id="Phobius"/>
    </source>
</evidence>
<name>A0A0A7S0K3_FRIPE</name>
<feature type="transmembrane region" description="Helical" evidence="1">
    <location>
        <begin position="120"/>
        <end position="145"/>
    </location>
</feature>
<organism evidence="2 4">
    <name type="scientific">Frischella perrara</name>
    <dbReference type="NCBI Taxonomy" id="1267021"/>
    <lineage>
        <taxon>Bacteria</taxon>
        <taxon>Pseudomonadati</taxon>
        <taxon>Pseudomonadota</taxon>
        <taxon>Gammaproteobacteria</taxon>
        <taxon>Orbales</taxon>
        <taxon>Orbaceae</taxon>
        <taxon>Frischella</taxon>
    </lineage>
</organism>
<feature type="transmembrane region" description="Helical" evidence="1">
    <location>
        <begin position="299"/>
        <end position="318"/>
    </location>
</feature>
<protein>
    <submittedName>
        <fullName evidence="2">Uncharacterized protein</fullName>
    </submittedName>
</protein>